<evidence type="ECO:0000313" key="8">
    <source>
        <dbReference type="EMBL" id="KAJ8344233.1"/>
    </source>
</evidence>
<keyword evidence="9" id="KW-1185">Reference proteome</keyword>
<evidence type="ECO:0000256" key="5">
    <source>
        <dbReference type="ARBA" id="ARBA00023136"/>
    </source>
</evidence>
<evidence type="ECO:0000256" key="6">
    <source>
        <dbReference type="RuleBase" id="RU280814"/>
    </source>
</evidence>
<evidence type="ECO:0000259" key="7">
    <source>
        <dbReference type="Pfam" id="PF04547"/>
    </source>
</evidence>
<comment type="subcellular location">
    <subcellularLocation>
        <location evidence="1 6">Membrane</location>
        <topology evidence="1 6">Multi-pass membrane protein</topology>
    </subcellularLocation>
</comment>
<dbReference type="OrthoDB" id="296386at2759"/>
<comment type="caution">
    <text evidence="6">Lacks conserved residue(s) required for the propagation of feature annotation.</text>
</comment>
<evidence type="ECO:0000256" key="1">
    <source>
        <dbReference type="ARBA" id="ARBA00004141"/>
    </source>
</evidence>
<dbReference type="PANTHER" id="PTHR12308">
    <property type="entry name" value="ANOCTAMIN"/>
    <property type="match status" value="1"/>
</dbReference>
<gene>
    <name evidence="8" type="ORF">SKAU_G00315620</name>
</gene>
<dbReference type="Pfam" id="PF04547">
    <property type="entry name" value="Anoctamin"/>
    <property type="match status" value="1"/>
</dbReference>
<organism evidence="8 9">
    <name type="scientific">Synaphobranchus kaupii</name>
    <name type="common">Kaup's arrowtooth eel</name>
    <dbReference type="NCBI Taxonomy" id="118154"/>
    <lineage>
        <taxon>Eukaryota</taxon>
        <taxon>Metazoa</taxon>
        <taxon>Chordata</taxon>
        <taxon>Craniata</taxon>
        <taxon>Vertebrata</taxon>
        <taxon>Euteleostomi</taxon>
        <taxon>Actinopterygii</taxon>
        <taxon>Neopterygii</taxon>
        <taxon>Teleostei</taxon>
        <taxon>Anguilliformes</taxon>
        <taxon>Synaphobranchidae</taxon>
        <taxon>Synaphobranchus</taxon>
    </lineage>
</organism>
<reference evidence="8" key="1">
    <citation type="journal article" date="2023" name="Science">
        <title>Genome structures resolve the early diversification of teleost fishes.</title>
        <authorList>
            <person name="Parey E."/>
            <person name="Louis A."/>
            <person name="Montfort J."/>
            <person name="Bouchez O."/>
            <person name="Roques C."/>
            <person name="Iampietro C."/>
            <person name="Lluch J."/>
            <person name="Castinel A."/>
            <person name="Donnadieu C."/>
            <person name="Desvignes T."/>
            <person name="Floi Bucao C."/>
            <person name="Jouanno E."/>
            <person name="Wen M."/>
            <person name="Mejri S."/>
            <person name="Dirks R."/>
            <person name="Jansen H."/>
            <person name="Henkel C."/>
            <person name="Chen W.J."/>
            <person name="Zahm M."/>
            <person name="Cabau C."/>
            <person name="Klopp C."/>
            <person name="Thompson A.W."/>
            <person name="Robinson-Rechavi M."/>
            <person name="Braasch I."/>
            <person name="Lecointre G."/>
            <person name="Bobe J."/>
            <person name="Postlethwait J.H."/>
            <person name="Berthelot C."/>
            <person name="Roest Crollius H."/>
            <person name="Guiguen Y."/>
        </authorList>
    </citation>
    <scope>NUCLEOTIDE SEQUENCE</scope>
    <source>
        <strain evidence="8">WJC10195</strain>
    </source>
</reference>
<evidence type="ECO:0000256" key="3">
    <source>
        <dbReference type="ARBA" id="ARBA00022692"/>
    </source>
</evidence>
<proteinExistence type="inferred from homology"/>
<keyword evidence="4 6" id="KW-1133">Transmembrane helix</keyword>
<dbReference type="InterPro" id="IPR049452">
    <property type="entry name" value="Anoctamin_TM"/>
</dbReference>
<evidence type="ECO:0000313" key="9">
    <source>
        <dbReference type="Proteomes" id="UP001152622"/>
    </source>
</evidence>
<evidence type="ECO:0000256" key="4">
    <source>
        <dbReference type="ARBA" id="ARBA00022989"/>
    </source>
</evidence>
<dbReference type="EMBL" id="JAINUF010000013">
    <property type="protein sequence ID" value="KAJ8344233.1"/>
    <property type="molecule type" value="Genomic_DNA"/>
</dbReference>
<keyword evidence="5 6" id="KW-0472">Membrane</keyword>
<evidence type="ECO:0000256" key="2">
    <source>
        <dbReference type="ARBA" id="ARBA00009671"/>
    </source>
</evidence>
<keyword evidence="3 6" id="KW-0812">Transmembrane</keyword>
<accession>A0A9Q1ILH8</accession>
<comment type="similarity">
    <text evidence="2 6">Belongs to the anoctamin family.</text>
</comment>
<name>A0A9Q1ILH8_SYNKA</name>
<protein>
    <recommendedName>
        <fullName evidence="6">Anoctamin</fullName>
    </recommendedName>
</protein>
<dbReference type="PANTHER" id="PTHR12308:SF23">
    <property type="entry name" value="ANOCTAMIN-5"/>
    <property type="match status" value="1"/>
</dbReference>
<dbReference type="InterPro" id="IPR007632">
    <property type="entry name" value="Anoctamin"/>
</dbReference>
<feature type="domain" description="Anoctamin transmembrane" evidence="7">
    <location>
        <begin position="36"/>
        <end position="84"/>
    </location>
</feature>
<dbReference type="GO" id="GO:0005254">
    <property type="term" value="F:chloride channel activity"/>
    <property type="evidence" value="ECO:0007669"/>
    <property type="project" value="TreeGrafter"/>
</dbReference>
<dbReference type="Proteomes" id="UP001152622">
    <property type="component" value="Chromosome 13"/>
</dbReference>
<sequence>MAVLQRAGGKKEEGGFIALEKYRDYRYPPEHDWQYSHNTRFWHILAAKLAFIIIMEHVVFAVKFFVAWMISDVPTDVKARIKRERYLIQEYLHHYEVEKLRVQLSQHSGHSSTEPATAPTVTVETHNIYSECL</sequence>
<feature type="transmembrane region" description="Helical" evidence="6">
    <location>
        <begin position="49"/>
        <end position="70"/>
    </location>
</feature>
<dbReference type="AlphaFoldDB" id="A0A9Q1ILH8"/>
<dbReference type="GO" id="GO:0005886">
    <property type="term" value="C:plasma membrane"/>
    <property type="evidence" value="ECO:0007669"/>
    <property type="project" value="TreeGrafter"/>
</dbReference>
<comment type="caution">
    <text evidence="8">The sequence shown here is derived from an EMBL/GenBank/DDBJ whole genome shotgun (WGS) entry which is preliminary data.</text>
</comment>